<dbReference type="RefSeq" id="XP_062728489.1">
    <property type="nucleotide sequence ID" value="XM_062882444.1"/>
</dbReference>
<reference evidence="1 2" key="1">
    <citation type="journal article" date="2023" name="bioRxiv">
        <title>High-quality genome assemblies of four members of thePodospora anserinaspecies complex.</title>
        <authorList>
            <person name="Ament-Velasquez S.L."/>
            <person name="Vogan A.A."/>
            <person name="Wallerman O."/>
            <person name="Hartmann F."/>
            <person name="Gautier V."/>
            <person name="Silar P."/>
            <person name="Giraud T."/>
            <person name="Johannesson H."/>
        </authorList>
    </citation>
    <scope>NUCLEOTIDE SEQUENCE [LARGE SCALE GENOMIC DNA]</scope>
    <source>
        <strain evidence="1 2">CBS 112042</strain>
    </source>
</reference>
<accession>A0ABR0F686</accession>
<comment type="caution">
    <text evidence="1">The sequence shown here is derived from an EMBL/GenBank/DDBJ whole genome shotgun (WGS) entry which is preliminary data.</text>
</comment>
<sequence>MVSKESEFSQVVQYLEFYALAVRKYLEATHGDPALPPTRESPSDLLRTHIIPPSYFVNDQPPKFQAGLLNLLQMAAFPAQFAGRYSLLREYAQLNFNTSTMNWEFFHLHEDWNLFDLPRDMQTLWKTHRFALECLGETARCPRNPAIVFVKLRLHWLPEGSSMPSDAVINLADEDILEMMNLEHYEEDTSRSKDGFEVMSKPIYPDHEDGFEDDGFEGLRPLYKTGDVYCLPVPREQVLRVQQAFDLQWHLREAGFMAGIKCA</sequence>
<evidence type="ECO:0000313" key="2">
    <source>
        <dbReference type="Proteomes" id="UP001322138"/>
    </source>
</evidence>
<dbReference type="EMBL" id="JAFFGZ010000009">
    <property type="protein sequence ID" value="KAK4639513.1"/>
    <property type="molecule type" value="Genomic_DNA"/>
</dbReference>
<evidence type="ECO:0000313" key="1">
    <source>
        <dbReference type="EMBL" id="KAK4639513.1"/>
    </source>
</evidence>
<gene>
    <name evidence="1" type="ORF">QC761_708970</name>
</gene>
<name>A0ABR0F686_9PEZI</name>
<keyword evidence="2" id="KW-1185">Reference proteome</keyword>
<dbReference type="GeneID" id="87901926"/>
<proteinExistence type="predicted"/>
<organism evidence="1 2">
    <name type="scientific">Podospora bellae-mahoneyi</name>
    <dbReference type="NCBI Taxonomy" id="2093777"/>
    <lineage>
        <taxon>Eukaryota</taxon>
        <taxon>Fungi</taxon>
        <taxon>Dikarya</taxon>
        <taxon>Ascomycota</taxon>
        <taxon>Pezizomycotina</taxon>
        <taxon>Sordariomycetes</taxon>
        <taxon>Sordariomycetidae</taxon>
        <taxon>Sordariales</taxon>
        <taxon>Podosporaceae</taxon>
        <taxon>Podospora</taxon>
    </lineage>
</organism>
<evidence type="ECO:0008006" key="3">
    <source>
        <dbReference type="Google" id="ProtNLM"/>
    </source>
</evidence>
<dbReference type="Proteomes" id="UP001322138">
    <property type="component" value="Unassembled WGS sequence"/>
</dbReference>
<protein>
    <recommendedName>
        <fullName evidence="3">HNH nuclease domain-containing protein</fullName>
    </recommendedName>
</protein>